<evidence type="ECO:0000259" key="3">
    <source>
        <dbReference type="Pfam" id="PF12697"/>
    </source>
</evidence>
<gene>
    <name evidence="4" type="ORF">H114_11666</name>
</gene>
<feature type="chain" id="PRO_5039360747" description="AB hydrolase-1 domain-containing protein" evidence="2">
    <location>
        <begin position="35"/>
        <end position="282"/>
    </location>
</feature>
<dbReference type="InterPro" id="IPR052897">
    <property type="entry name" value="Sec-Metab_Biosynth_Hydrolase"/>
</dbReference>
<evidence type="ECO:0000256" key="1">
    <source>
        <dbReference type="SAM" id="MobiDB-lite"/>
    </source>
</evidence>
<proteinExistence type="predicted"/>
<feature type="region of interest" description="Disordered" evidence="1">
    <location>
        <begin position="247"/>
        <end position="270"/>
    </location>
</feature>
<accession>M3BY30</accession>
<dbReference type="Pfam" id="PF12697">
    <property type="entry name" value="Abhydrolase_6"/>
    <property type="match status" value="1"/>
</dbReference>
<evidence type="ECO:0000313" key="5">
    <source>
        <dbReference type="Proteomes" id="UP000011732"/>
    </source>
</evidence>
<dbReference type="Gene3D" id="3.40.50.1820">
    <property type="entry name" value="alpha/beta hydrolase"/>
    <property type="match status" value="1"/>
</dbReference>
<feature type="signal peptide" evidence="2">
    <location>
        <begin position="1"/>
        <end position="34"/>
    </location>
</feature>
<reference evidence="4 5" key="1">
    <citation type="journal article" date="2013" name="Genome Announc.">
        <title>Draft Genome Sequence of Streptomyces gancidicus Strain BKS 13-15.</title>
        <authorList>
            <person name="Kumar S."/>
            <person name="Kaur N."/>
            <person name="Singh N.K."/>
            <person name="Raghava G.P."/>
            <person name="Mayilraj S."/>
        </authorList>
    </citation>
    <scope>NUCLEOTIDE SEQUENCE [LARGE SCALE GENOMIC DNA]</scope>
    <source>
        <strain evidence="4 5">BKS 13-15</strain>
    </source>
</reference>
<dbReference type="RefSeq" id="WP_006131879.1">
    <property type="nucleotide sequence ID" value="NZ_AOHP01000053.1"/>
</dbReference>
<dbReference type="PATRIC" id="fig|1284664.3.peg.2344"/>
<name>M3BY30_STREZ</name>
<protein>
    <recommendedName>
        <fullName evidence="3">AB hydrolase-1 domain-containing protein</fullName>
    </recommendedName>
</protein>
<sequence>MNRTSRASRTHTAMTVLAGAGVAAGLLATTIAPASADKGSSPADRGDKPTVVLVHGAFADSTSWNGVIDRLRHDGYPVVAVANPLRSLSGDSAYLKDVLAGIDGPVVLAGHSYGGSVISNAATGNKNVKALVYLAAFLPEKGESAVDLSGRFPGSTLGEALRPVPVKNADGSSSTDLYIQNDKFRHQFAADVPRNKTDLMSVTQRPVTQEALGEGAAEPAWKTIPSWVLVATQDLNIPPAAQEFMARRAGSHTEEVRSSHAVSVSHPGKVTGVIEDAARSVR</sequence>
<dbReference type="InterPro" id="IPR029058">
    <property type="entry name" value="AB_hydrolase_fold"/>
</dbReference>
<dbReference type="GO" id="GO:0003824">
    <property type="term" value="F:catalytic activity"/>
    <property type="evidence" value="ECO:0007669"/>
    <property type="project" value="UniProtKB-ARBA"/>
</dbReference>
<comment type="caution">
    <text evidence="4">The sequence shown here is derived from an EMBL/GenBank/DDBJ whole genome shotgun (WGS) entry which is preliminary data.</text>
</comment>
<organism evidence="4 5">
    <name type="scientific">Streptomyces gancidicus BKS 13-15</name>
    <dbReference type="NCBI Taxonomy" id="1284664"/>
    <lineage>
        <taxon>Bacteria</taxon>
        <taxon>Bacillati</taxon>
        <taxon>Actinomycetota</taxon>
        <taxon>Actinomycetes</taxon>
        <taxon>Kitasatosporales</taxon>
        <taxon>Streptomycetaceae</taxon>
        <taxon>Streptomyces</taxon>
        <taxon>Streptomyces pseudogriseolus group</taxon>
    </lineage>
</organism>
<dbReference type="EMBL" id="AOHP01000053">
    <property type="protein sequence ID" value="EMF28974.1"/>
    <property type="molecule type" value="Genomic_DNA"/>
</dbReference>
<dbReference type="Proteomes" id="UP000011732">
    <property type="component" value="Unassembled WGS sequence"/>
</dbReference>
<evidence type="ECO:0000313" key="4">
    <source>
        <dbReference type="EMBL" id="EMF28974.1"/>
    </source>
</evidence>
<feature type="domain" description="AB hydrolase-1" evidence="3">
    <location>
        <begin position="51"/>
        <end position="270"/>
    </location>
</feature>
<dbReference type="SUPFAM" id="SSF53474">
    <property type="entry name" value="alpha/beta-Hydrolases"/>
    <property type="match status" value="1"/>
</dbReference>
<dbReference type="AlphaFoldDB" id="M3BY30"/>
<dbReference type="PANTHER" id="PTHR37017:SF11">
    <property type="entry name" value="ESTERASE_LIPASE_THIOESTERASE DOMAIN-CONTAINING PROTEIN"/>
    <property type="match status" value="1"/>
</dbReference>
<dbReference type="OrthoDB" id="9814966at2"/>
<dbReference type="PANTHER" id="PTHR37017">
    <property type="entry name" value="AB HYDROLASE-1 DOMAIN-CONTAINING PROTEIN-RELATED"/>
    <property type="match status" value="1"/>
</dbReference>
<keyword evidence="2" id="KW-0732">Signal</keyword>
<keyword evidence="5" id="KW-1185">Reference proteome</keyword>
<evidence type="ECO:0000256" key="2">
    <source>
        <dbReference type="SAM" id="SignalP"/>
    </source>
</evidence>
<dbReference type="InterPro" id="IPR000073">
    <property type="entry name" value="AB_hydrolase_1"/>
</dbReference>